<feature type="transmembrane region" description="Helical" evidence="1">
    <location>
        <begin position="122"/>
        <end position="140"/>
    </location>
</feature>
<protein>
    <submittedName>
        <fullName evidence="2">Uncharacterized protein</fullName>
    </submittedName>
</protein>
<dbReference type="GeneID" id="27675098"/>
<dbReference type="OrthoDB" id="10517543at2759"/>
<keyword evidence="1" id="KW-1133">Transmembrane helix</keyword>
<keyword evidence="1" id="KW-0472">Membrane</keyword>
<evidence type="ECO:0000313" key="3">
    <source>
        <dbReference type="Proteomes" id="UP000030143"/>
    </source>
</evidence>
<dbReference type="RefSeq" id="XP_016596423.1">
    <property type="nucleotide sequence ID" value="XM_016739679.1"/>
</dbReference>
<dbReference type="Proteomes" id="UP000030143">
    <property type="component" value="Unassembled WGS sequence"/>
</dbReference>
<dbReference type="VEuPathDB" id="FungiDB:PEXP_027990"/>
<organism evidence="2 3">
    <name type="scientific">Penicillium expansum</name>
    <name type="common">Blue mold rot fungus</name>
    <dbReference type="NCBI Taxonomy" id="27334"/>
    <lineage>
        <taxon>Eukaryota</taxon>
        <taxon>Fungi</taxon>
        <taxon>Dikarya</taxon>
        <taxon>Ascomycota</taxon>
        <taxon>Pezizomycotina</taxon>
        <taxon>Eurotiomycetes</taxon>
        <taxon>Eurotiomycetidae</taxon>
        <taxon>Eurotiales</taxon>
        <taxon>Aspergillaceae</taxon>
        <taxon>Penicillium</taxon>
    </lineage>
</organism>
<name>A0A0A2JGG0_PENEN</name>
<feature type="transmembrane region" description="Helical" evidence="1">
    <location>
        <begin position="20"/>
        <end position="46"/>
    </location>
</feature>
<sequence>MGNIDTSQYEVQFPTADPVHFLLSFPTISFFFLSFFFLSFIFFLLLHLKQSSNKCRPFFLSFLFSVVFFSFFLLYTLPVLSDQTQIPLYPRPACVTGTGHRSEQSGNGTGTKRNQLKRPRNFTTLLVVAVGVGVGVLMGCDRIDIGFGYSPASRLQEFRCRYGYAFHVIFWSQNMDPNSYMDNVLRPPSTFQSPVSSIGGCTCRHIA</sequence>
<dbReference type="EMBL" id="JQFZ01000245">
    <property type="protein sequence ID" value="KGO53876.1"/>
    <property type="molecule type" value="Genomic_DNA"/>
</dbReference>
<evidence type="ECO:0000313" key="2">
    <source>
        <dbReference type="EMBL" id="KGO53876.1"/>
    </source>
</evidence>
<keyword evidence="3" id="KW-1185">Reference proteome</keyword>
<proteinExistence type="predicted"/>
<dbReference type="HOGENOM" id="CLU_1571163_0_0_1"/>
<dbReference type="AlphaFoldDB" id="A0A0A2JGG0"/>
<feature type="transmembrane region" description="Helical" evidence="1">
    <location>
        <begin position="58"/>
        <end position="80"/>
    </location>
</feature>
<evidence type="ECO:0000256" key="1">
    <source>
        <dbReference type="SAM" id="Phobius"/>
    </source>
</evidence>
<accession>A0A0A2JGG0</accession>
<reference evidence="2 3" key="1">
    <citation type="journal article" date="2015" name="Mol. Plant Microbe Interact.">
        <title>Genome, transcriptome, and functional analyses of Penicillium expansum provide new insights into secondary metabolism and pathogenicity.</title>
        <authorList>
            <person name="Ballester A.R."/>
            <person name="Marcet-Houben M."/>
            <person name="Levin E."/>
            <person name="Sela N."/>
            <person name="Selma-Lazaro C."/>
            <person name="Carmona L."/>
            <person name="Wisniewski M."/>
            <person name="Droby S."/>
            <person name="Gonzalez-Candelas L."/>
            <person name="Gabaldon T."/>
        </authorList>
    </citation>
    <scope>NUCLEOTIDE SEQUENCE [LARGE SCALE GENOMIC DNA]</scope>
    <source>
        <strain evidence="2 3">MD-8</strain>
    </source>
</reference>
<comment type="caution">
    <text evidence="2">The sequence shown here is derived from an EMBL/GenBank/DDBJ whole genome shotgun (WGS) entry which is preliminary data.</text>
</comment>
<gene>
    <name evidence="2" type="ORF">PEX2_024040</name>
</gene>
<keyword evidence="1" id="KW-0812">Transmembrane</keyword>